<protein>
    <submittedName>
        <fullName evidence="1">Uncharacterized protein</fullName>
    </submittedName>
</protein>
<accession>A0ACC1C8A7</accession>
<organism evidence="1 2">
    <name type="scientific">Pistacia atlantica</name>
    <dbReference type="NCBI Taxonomy" id="434234"/>
    <lineage>
        <taxon>Eukaryota</taxon>
        <taxon>Viridiplantae</taxon>
        <taxon>Streptophyta</taxon>
        <taxon>Embryophyta</taxon>
        <taxon>Tracheophyta</taxon>
        <taxon>Spermatophyta</taxon>
        <taxon>Magnoliopsida</taxon>
        <taxon>eudicotyledons</taxon>
        <taxon>Gunneridae</taxon>
        <taxon>Pentapetalae</taxon>
        <taxon>rosids</taxon>
        <taxon>malvids</taxon>
        <taxon>Sapindales</taxon>
        <taxon>Anacardiaceae</taxon>
        <taxon>Pistacia</taxon>
    </lineage>
</organism>
<evidence type="ECO:0000313" key="2">
    <source>
        <dbReference type="Proteomes" id="UP001164250"/>
    </source>
</evidence>
<proteinExistence type="predicted"/>
<name>A0ACC1C8A7_9ROSI</name>
<gene>
    <name evidence="1" type="ORF">Patl1_02534</name>
</gene>
<keyword evidence="2" id="KW-1185">Reference proteome</keyword>
<sequence>MAADQRRKRVNGTSVAGCSSLKQYGMKKRKLESQHKGLNSKSHISLEWDGNIKKVVARKDQIGITRRNLRPFIDSVPGSHNALADVFSIPQDIFELENLSQVLSYEVWQTQLSEDERKFLMQFLPSGQNAEHVVQALLSGDNIDFGNPFLKWQHCHPFTLLKREELVELQEGLRGASLCSGNLHPDAVLHQERCLKADKKAYYSELQKYHDDIIEYLQKLKDNWESCKDPEEEILPKFGRSRRDAEKRISSNASESRLRDLEQDVTATSESCSWVADEKASSSDNQNSSAVKGGEHQKRMHDKGFKKDKSRNPLFASDDVLNVGAKLKQGDKLKKRNIHHSDGAKYMSYFKALPVLALMFSCLAVPSSSVIYLISKKQHELVKSMKQSGKSIQSKSLNRVLGNLDGLHVQPYEVFEEEEKKKLHKHWLQLANEDLPIFYANWKERKLQMWEITQSLGQEMKDRLKFLVESEEEENAVAQDEEEENAFVQDEEEENAFVQDEEEENIVVQDEEEENVVVQDEEEENSVVQDEEEENPVVQDAEEENPVVQDEMEEYRDASHDQKEDVAAKHESNTEDDEDSGPGSPQEQYPQRVSSPSRNPEFNHIDMDLENNHVTSKSDKSSSDVSGPLEKMNTADDNVNDEDPLPSGGNVWHAMSRPRSYYDSTATHEFPIGGLPLMNPRVNEDQQSHLIDLESDLKGDMRKDLLHRQSDDGSLNSYQTHDRNELLQSLFKAQGMLSYHQEQKQAGLDFQPPNNLLMAADGRFPGHFQEQLQTSLQLEQGPKRLNDIFMQQNISEHIYPDRGRYLIPRQENLQPGNMQNWTINPARMSEPMESHINSGELLNQNWFSGEHQVRGGWTGSDGSSFQSQSIGNGNNADQSLYSVLTNCGQLCSVNPYESIGSTEQFISSRNYGLMAGGAPGISNALPHTAHPLDYLGGRDAPTSVMPDDMGWMNLPHQNPTLHDQMGKPYLRSWNQ</sequence>
<reference evidence="2" key="1">
    <citation type="journal article" date="2023" name="G3 (Bethesda)">
        <title>Genome assembly and association tests identify interacting loci associated with vigor, precocity, and sex in interspecific pistachio rootstocks.</title>
        <authorList>
            <person name="Palmer W."/>
            <person name="Jacygrad E."/>
            <person name="Sagayaradj S."/>
            <person name="Cavanaugh K."/>
            <person name="Han R."/>
            <person name="Bertier L."/>
            <person name="Beede B."/>
            <person name="Kafkas S."/>
            <person name="Golino D."/>
            <person name="Preece J."/>
            <person name="Michelmore R."/>
        </authorList>
    </citation>
    <scope>NUCLEOTIDE SEQUENCE [LARGE SCALE GENOMIC DNA]</scope>
</reference>
<evidence type="ECO:0000313" key="1">
    <source>
        <dbReference type="EMBL" id="KAJ0111954.1"/>
    </source>
</evidence>
<comment type="caution">
    <text evidence="1">The sequence shown here is derived from an EMBL/GenBank/DDBJ whole genome shotgun (WGS) entry which is preliminary data.</text>
</comment>
<dbReference type="EMBL" id="CM047897">
    <property type="protein sequence ID" value="KAJ0111954.1"/>
    <property type="molecule type" value="Genomic_DNA"/>
</dbReference>
<dbReference type="Proteomes" id="UP001164250">
    <property type="component" value="Chromosome 1"/>
</dbReference>